<dbReference type="EMBL" id="JACGCM010000310">
    <property type="protein sequence ID" value="KAF6173824.1"/>
    <property type="molecule type" value="Genomic_DNA"/>
</dbReference>
<feature type="region of interest" description="Disordered" evidence="1">
    <location>
        <begin position="126"/>
        <end position="153"/>
    </location>
</feature>
<name>A0A7J7P3V4_9MAGN</name>
<feature type="compositionally biased region" description="Basic and acidic residues" evidence="1">
    <location>
        <begin position="34"/>
        <end position="44"/>
    </location>
</feature>
<protein>
    <submittedName>
        <fullName evidence="2">Uncharacterized protein</fullName>
    </submittedName>
</protein>
<evidence type="ECO:0000313" key="3">
    <source>
        <dbReference type="Proteomes" id="UP000541444"/>
    </source>
</evidence>
<evidence type="ECO:0000313" key="2">
    <source>
        <dbReference type="EMBL" id="KAF6173824.1"/>
    </source>
</evidence>
<organism evidence="2 3">
    <name type="scientific">Kingdonia uniflora</name>
    <dbReference type="NCBI Taxonomy" id="39325"/>
    <lineage>
        <taxon>Eukaryota</taxon>
        <taxon>Viridiplantae</taxon>
        <taxon>Streptophyta</taxon>
        <taxon>Embryophyta</taxon>
        <taxon>Tracheophyta</taxon>
        <taxon>Spermatophyta</taxon>
        <taxon>Magnoliopsida</taxon>
        <taxon>Ranunculales</taxon>
        <taxon>Circaeasteraceae</taxon>
        <taxon>Kingdonia</taxon>
    </lineage>
</organism>
<reference evidence="2 3" key="1">
    <citation type="journal article" date="2020" name="IScience">
        <title>Genome Sequencing of the Endangered Kingdonia uniflora (Circaeasteraceae, Ranunculales) Reveals Potential Mechanisms of Evolutionary Specialization.</title>
        <authorList>
            <person name="Sun Y."/>
            <person name="Deng T."/>
            <person name="Zhang A."/>
            <person name="Moore M.J."/>
            <person name="Landis J.B."/>
            <person name="Lin N."/>
            <person name="Zhang H."/>
            <person name="Zhang X."/>
            <person name="Huang J."/>
            <person name="Zhang X."/>
            <person name="Sun H."/>
            <person name="Wang H."/>
        </authorList>
    </citation>
    <scope>NUCLEOTIDE SEQUENCE [LARGE SCALE GENOMIC DNA]</scope>
    <source>
        <strain evidence="2">TB1705</strain>
        <tissue evidence="2">Leaf</tissue>
    </source>
</reference>
<feature type="compositionally biased region" description="Basic and acidic residues" evidence="1">
    <location>
        <begin position="261"/>
        <end position="288"/>
    </location>
</feature>
<feature type="compositionally biased region" description="Basic and acidic residues" evidence="1">
    <location>
        <begin position="10"/>
        <end position="24"/>
    </location>
</feature>
<gene>
    <name evidence="2" type="ORF">GIB67_003825</name>
</gene>
<comment type="caution">
    <text evidence="2">The sequence shown here is derived from an EMBL/GenBank/DDBJ whole genome shotgun (WGS) entry which is preliminary data.</text>
</comment>
<accession>A0A7J7P3V4</accession>
<dbReference type="Proteomes" id="UP000541444">
    <property type="component" value="Unassembled WGS sequence"/>
</dbReference>
<sequence>MTKRPPTKNQKIEDNKKGKEEWQKKKNANKKNKKAEEADVPLKKKVEGTKKEAFTDEQFDHVPLIPLKTLIPKIPKKGLAIRQVAHGEGLEVVKDLVVDDDVEVGMEVNFKAIMYVYGGDLLEKKGDKKDDDEKKDVEEKVKYDEEQPQVAEEEDSKLPTIVVYYNGKKDVQHANEVQTMGVAKVQTMGVAEVAKTNIIFFNQEEVVGEAYQTMEAKKTQDEASLASADQTTVVSIEEQTIEVAHTEIVISHQEEDVDDASQSKEEVEQNKGEVVEGKDDHDGNLKIN</sequence>
<evidence type="ECO:0000256" key="1">
    <source>
        <dbReference type="SAM" id="MobiDB-lite"/>
    </source>
</evidence>
<feature type="region of interest" description="Disordered" evidence="1">
    <location>
        <begin position="250"/>
        <end position="288"/>
    </location>
</feature>
<keyword evidence="3" id="KW-1185">Reference proteome</keyword>
<feature type="region of interest" description="Disordered" evidence="1">
    <location>
        <begin position="1"/>
        <end position="44"/>
    </location>
</feature>
<proteinExistence type="predicted"/>
<feature type="compositionally biased region" description="Basic and acidic residues" evidence="1">
    <location>
        <begin position="126"/>
        <end position="145"/>
    </location>
</feature>
<dbReference type="AlphaFoldDB" id="A0A7J7P3V4"/>